<protein>
    <recommendedName>
        <fullName evidence="2">Ricin B lectin domain-containing protein</fullName>
    </recommendedName>
</protein>
<sequence>MKTRKLLCCLMFIMTLLFNLSCKKEEQQPTKDTTVDVSSGALAKIKKLGYSTHGVIRQDSGYIVEGDIFLSDADLDKTHAYSPTLRAGETEQYRTNYAITRLPRVITLSVSGLPAVYATATDIAIEHYNQLGLMLTFQRVSSGANVTITYRSLGTGILGMASGFPDANGNPPNLIWMNSDANGLGTNPEKYYLASVIEHELGHIIGFRHTDYFNRAISCGWSSSDPNEGDAGIGAIPIYGTPTSEDPFSWMLACIEPGKSRPFSSYDISALQFMYGRGQGTQSIPDGTYKVTSVSSGKVMDVHGASKEDGGSIVQWDWNGGENQQWYFHYLGNGYYSIINIGSGKSLDINNNSQADGIPLIQYSWHEGYNQQWQVYSTWDGTGNFIIKNRNSGRVLDVAAASTDNGASIIQYLSNGGNNQRWTLEKL</sequence>
<dbReference type="RefSeq" id="WP_169226742.1">
    <property type="nucleotide sequence ID" value="NZ_JABBGC010000002.1"/>
</dbReference>
<keyword evidence="1" id="KW-0732">Signal</keyword>
<dbReference type="Proteomes" id="UP000583266">
    <property type="component" value="Unassembled WGS sequence"/>
</dbReference>
<dbReference type="SUPFAM" id="SSF50370">
    <property type="entry name" value="Ricin B-like lectins"/>
    <property type="match status" value="1"/>
</dbReference>
<dbReference type="PROSITE" id="PS50231">
    <property type="entry name" value="RICIN_B_LECTIN"/>
    <property type="match status" value="1"/>
</dbReference>
<evidence type="ECO:0000259" key="2">
    <source>
        <dbReference type="SMART" id="SM00458"/>
    </source>
</evidence>
<dbReference type="GO" id="GO:0008237">
    <property type="term" value="F:metallopeptidase activity"/>
    <property type="evidence" value="ECO:0007669"/>
    <property type="project" value="InterPro"/>
</dbReference>
<evidence type="ECO:0000313" key="4">
    <source>
        <dbReference type="Proteomes" id="UP000583266"/>
    </source>
</evidence>
<dbReference type="Gene3D" id="3.40.390.10">
    <property type="entry name" value="Collagenase (Catalytic Domain)"/>
    <property type="match status" value="1"/>
</dbReference>
<dbReference type="Pfam" id="PF12388">
    <property type="entry name" value="Peptidase_M57"/>
    <property type="match status" value="1"/>
</dbReference>
<gene>
    <name evidence="3" type="ORF">HHL17_20950</name>
</gene>
<evidence type="ECO:0000313" key="3">
    <source>
        <dbReference type="EMBL" id="NML39681.1"/>
    </source>
</evidence>
<accession>A0A848GQ55</accession>
<dbReference type="SMART" id="SM00458">
    <property type="entry name" value="RICIN"/>
    <property type="match status" value="1"/>
</dbReference>
<reference evidence="3 4" key="1">
    <citation type="submission" date="2020-04" db="EMBL/GenBank/DDBJ databases">
        <title>Chitinophaga sp. G-6-1-13 sp. nov., isolated from soil.</title>
        <authorList>
            <person name="Dahal R.H."/>
            <person name="Chaudhary D.K."/>
        </authorList>
    </citation>
    <scope>NUCLEOTIDE SEQUENCE [LARGE SCALE GENOMIC DNA]</scope>
    <source>
        <strain evidence="3 4">G-6-1-13</strain>
    </source>
</reference>
<feature type="signal peptide" evidence="1">
    <location>
        <begin position="1"/>
        <end position="24"/>
    </location>
</feature>
<dbReference type="CDD" id="cd00161">
    <property type="entry name" value="beta-trefoil_Ricin-like"/>
    <property type="match status" value="1"/>
</dbReference>
<dbReference type="InterPro" id="IPR000772">
    <property type="entry name" value="Ricin_B_lectin"/>
</dbReference>
<organism evidence="3 4">
    <name type="scientific">Chitinophaga fulva</name>
    <dbReference type="NCBI Taxonomy" id="2728842"/>
    <lineage>
        <taxon>Bacteria</taxon>
        <taxon>Pseudomonadati</taxon>
        <taxon>Bacteroidota</taxon>
        <taxon>Chitinophagia</taxon>
        <taxon>Chitinophagales</taxon>
        <taxon>Chitinophagaceae</taxon>
        <taxon>Chitinophaga</taxon>
    </lineage>
</organism>
<proteinExistence type="predicted"/>
<feature type="chain" id="PRO_5032466334" description="Ricin B lectin domain-containing protein" evidence="1">
    <location>
        <begin position="25"/>
        <end position="427"/>
    </location>
</feature>
<name>A0A848GQ55_9BACT</name>
<feature type="domain" description="Ricin B lectin" evidence="2">
    <location>
        <begin position="288"/>
        <end position="425"/>
    </location>
</feature>
<dbReference type="EMBL" id="JABBGC010000002">
    <property type="protein sequence ID" value="NML39681.1"/>
    <property type="molecule type" value="Genomic_DNA"/>
</dbReference>
<dbReference type="Pfam" id="PF14200">
    <property type="entry name" value="RicinB_lectin_2"/>
    <property type="match status" value="2"/>
</dbReference>
<comment type="caution">
    <text evidence="3">The sequence shown here is derived from an EMBL/GenBank/DDBJ whole genome shotgun (WGS) entry which is preliminary data.</text>
</comment>
<dbReference type="Gene3D" id="2.80.10.50">
    <property type="match status" value="3"/>
</dbReference>
<dbReference type="AlphaFoldDB" id="A0A848GQ55"/>
<keyword evidence="4" id="KW-1185">Reference proteome</keyword>
<dbReference type="InterPro" id="IPR024653">
    <property type="entry name" value="Peptidase_M10/M27/M57"/>
</dbReference>
<dbReference type="SUPFAM" id="SSF55486">
    <property type="entry name" value="Metalloproteases ('zincins'), catalytic domain"/>
    <property type="match status" value="1"/>
</dbReference>
<dbReference type="InterPro" id="IPR035992">
    <property type="entry name" value="Ricin_B-like_lectins"/>
</dbReference>
<dbReference type="InterPro" id="IPR024079">
    <property type="entry name" value="MetalloPept_cat_dom_sf"/>
</dbReference>
<evidence type="ECO:0000256" key="1">
    <source>
        <dbReference type="SAM" id="SignalP"/>
    </source>
</evidence>